<name>Q92UC7_RHIME</name>
<dbReference type="HOGENOM" id="CLU_2344686_0_0_5"/>
<proteinExistence type="predicted"/>
<dbReference type="EMBL" id="AL591985">
    <property type="protein sequence ID" value="CAC49607.1"/>
    <property type="molecule type" value="Genomic_DNA"/>
</dbReference>
<gene>
    <name evidence="2" type="ORF">SM_b20909</name>
</gene>
<protein>
    <submittedName>
        <fullName evidence="2">Uncharacterized protein</fullName>
    </submittedName>
</protein>
<evidence type="ECO:0000256" key="1">
    <source>
        <dbReference type="SAM" id="Phobius"/>
    </source>
</evidence>
<keyword evidence="1" id="KW-0472">Membrane</keyword>
<geneLocation type="plasmid" evidence="2 3">
    <name>pSymB</name>
</geneLocation>
<keyword evidence="1" id="KW-0812">Transmembrane</keyword>
<dbReference type="PROSITE" id="PS51257">
    <property type="entry name" value="PROKAR_LIPOPROTEIN"/>
    <property type="match status" value="1"/>
</dbReference>
<reference evidence="2 3" key="1">
    <citation type="journal article" date="2001" name="Proc. Natl. Acad. Sci. U.S.A.">
        <title>The complete sequence of the 1,683-kb pSymB megaplasmid from the N2-fixing endosymbiont Sinorhizobium meliloti.</title>
        <authorList>
            <person name="Finan T.M."/>
            <person name="Weidner S."/>
            <person name="Wong K."/>
            <person name="Buhrmester J."/>
            <person name="Chain P."/>
            <person name="Vorholter F.J."/>
            <person name="Hernandez-Lucas I."/>
            <person name="Becker A."/>
            <person name="Cowie A."/>
            <person name="Gouzy J."/>
            <person name="Golding B."/>
            <person name="Puhler A."/>
        </authorList>
    </citation>
    <scope>NUCLEOTIDE SEQUENCE [LARGE SCALE GENOMIC DNA]</scope>
    <source>
        <strain evidence="2 3">1021</strain>
        <plasmid evidence="3">Plasmid pSymB</plasmid>
    </source>
</reference>
<dbReference type="EnsemblBacteria" id="CAC49607">
    <property type="protein sequence ID" value="CAC49607"/>
    <property type="gene ID" value="SM_b20909"/>
</dbReference>
<feature type="transmembrane region" description="Helical" evidence="1">
    <location>
        <begin position="12"/>
        <end position="30"/>
    </location>
</feature>
<dbReference type="KEGG" id="sme:SM_b20909"/>
<feature type="transmembrane region" description="Helical" evidence="1">
    <location>
        <begin position="68"/>
        <end position="90"/>
    </location>
</feature>
<dbReference type="PIR" id="G95992">
    <property type="entry name" value="G95992"/>
</dbReference>
<sequence>MSRSIIGCYSPRLWVSCNSFACLWVSCLFARRSFFISGGRRFGSVLGAAQPILCTCRLLRLITGFGGGYGGLPVLLITGSGLAATLLIPFKLPRRFS</sequence>
<dbReference type="AlphaFoldDB" id="Q92UC7"/>
<keyword evidence="1" id="KW-1133">Transmembrane helix</keyword>
<accession>Q92UC7</accession>
<keyword evidence="2" id="KW-0614">Plasmid</keyword>
<reference evidence="3" key="2">
    <citation type="journal article" date="2001" name="Science">
        <title>The composite genome of the legume symbiont Sinorhizobium meliloti.</title>
        <authorList>
            <person name="Galibert F."/>
            <person name="Finan T.M."/>
            <person name="Long S.R."/>
            <person name="Puehler A."/>
            <person name="Abola P."/>
            <person name="Ampe F."/>
            <person name="Barloy-Hubler F."/>
            <person name="Barnett M.J."/>
            <person name="Becker A."/>
            <person name="Boistard P."/>
            <person name="Bothe G."/>
            <person name="Boutry M."/>
            <person name="Bowser L."/>
            <person name="Buhrmester J."/>
            <person name="Cadieu E."/>
            <person name="Capela D."/>
            <person name="Chain P."/>
            <person name="Cowie A."/>
            <person name="Davis R.W."/>
            <person name="Dreano S."/>
            <person name="Federspiel N.A."/>
            <person name="Fisher R.F."/>
            <person name="Gloux S."/>
            <person name="Godrie T."/>
            <person name="Goffeau A."/>
            <person name="Golding B."/>
            <person name="Gouzy J."/>
            <person name="Gurjal M."/>
            <person name="Hernandez-Lucas I."/>
            <person name="Hong A."/>
            <person name="Huizar L."/>
            <person name="Hyman R.W."/>
            <person name="Jones T."/>
            <person name="Kahn D."/>
            <person name="Kahn M.L."/>
            <person name="Kalman S."/>
            <person name="Keating D.H."/>
            <person name="Kiss E."/>
            <person name="Komp C."/>
            <person name="Lelaure V."/>
            <person name="Masuy D."/>
            <person name="Palm C."/>
            <person name="Peck M.C."/>
            <person name="Pohl T.M."/>
            <person name="Portetelle D."/>
            <person name="Purnelle B."/>
            <person name="Ramsperger U."/>
            <person name="Surzycki R."/>
            <person name="Thebault P."/>
            <person name="Vandenbol M."/>
            <person name="Vorhoelter F.J."/>
            <person name="Weidner S."/>
            <person name="Wells D.H."/>
            <person name="Wong K."/>
            <person name="Yeh K.-C."/>
            <person name="Batut J."/>
        </authorList>
    </citation>
    <scope>NUCLEOTIDE SEQUENCE [LARGE SCALE GENOMIC DNA]</scope>
    <source>
        <strain evidence="3">1021</strain>
        <plasmid evidence="3">Plasmid pSymB</plasmid>
    </source>
</reference>
<dbReference type="Proteomes" id="UP000001976">
    <property type="component" value="Plasmid pSymB"/>
</dbReference>
<keyword evidence="3" id="KW-1185">Reference proteome</keyword>
<evidence type="ECO:0000313" key="3">
    <source>
        <dbReference type="Proteomes" id="UP000001976"/>
    </source>
</evidence>
<evidence type="ECO:0000313" key="2">
    <source>
        <dbReference type="EMBL" id="CAC49607.1"/>
    </source>
</evidence>
<organism evidence="2 3">
    <name type="scientific">Rhizobium meliloti (strain 1021)</name>
    <name type="common">Ensifer meliloti</name>
    <name type="synonym">Sinorhizobium meliloti</name>
    <dbReference type="NCBI Taxonomy" id="266834"/>
    <lineage>
        <taxon>Bacteria</taxon>
        <taxon>Pseudomonadati</taxon>
        <taxon>Pseudomonadota</taxon>
        <taxon>Alphaproteobacteria</taxon>
        <taxon>Hyphomicrobiales</taxon>
        <taxon>Rhizobiaceae</taxon>
        <taxon>Sinorhizobium/Ensifer group</taxon>
        <taxon>Sinorhizobium</taxon>
    </lineage>
</organism>